<dbReference type="Gene3D" id="1.25.40.10">
    <property type="entry name" value="Tetratricopeptide repeat domain"/>
    <property type="match status" value="3"/>
</dbReference>
<dbReference type="InterPro" id="IPR011990">
    <property type="entry name" value="TPR-like_helical_dom_sf"/>
</dbReference>
<name>A0A3S9Z694_STRGD</name>
<evidence type="ECO:0000313" key="4">
    <source>
        <dbReference type="Proteomes" id="UP000271291"/>
    </source>
</evidence>
<evidence type="ECO:0000313" key="3">
    <source>
        <dbReference type="EMBL" id="QCN89863.1"/>
    </source>
</evidence>
<evidence type="ECO:0000313" key="5">
    <source>
        <dbReference type="Proteomes" id="UP000501753"/>
    </source>
</evidence>
<reference evidence="3 5" key="1">
    <citation type="submission" date="2018-04" db="EMBL/GenBank/DDBJ databases">
        <title>Complete genome sequences of Streptomyces griseoviridis K61 and characterization of antagonistic properties of biological control agents.</title>
        <authorList>
            <person name="Mariita R.M."/>
            <person name="Sello J.K."/>
        </authorList>
    </citation>
    <scope>NUCLEOTIDE SEQUENCE [LARGE SCALE GENOMIC DNA]</scope>
    <source>
        <strain evidence="3 5">K61</strain>
    </source>
</reference>
<evidence type="ECO:0000313" key="2">
    <source>
        <dbReference type="EMBL" id="AZS83282.1"/>
    </source>
</evidence>
<accession>A0A3S9Z694</accession>
<dbReference type="RefSeq" id="WP_127176196.1">
    <property type="nucleotide sequence ID" value="NZ_CP029078.1"/>
</dbReference>
<reference evidence="2 4" key="2">
    <citation type="submission" date="2018-12" db="EMBL/GenBank/DDBJ databases">
        <title>Streptomyces griseoviridis F1-27 complete genome.</title>
        <authorList>
            <person name="Mariita R.M."/>
            <person name="Sello J.K."/>
        </authorList>
    </citation>
    <scope>NUCLEOTIDE SEQUENCE [LARGE SCALE GENOMIC DNA]</scope>
    <source>
        <strain evidence="2 4">F1-27</strain>
    </source>
</reference>
<dbReference type="Proteomes" id="UP000501753">
    <property type="component" value="Chromosome"/>
</dbReference>
<organism evidence="2 4">
    <name type="scientific">Streptomyces griseoviridis</name>
    <dbReference type="NCBI Taxonomy" id="45398"/>
    <lineage>
        <taxon>Bacteria</taxon>
        <taxon>Bacillati</taxon>
        <taxon>Actinomycetota</taxon>
        <taxon>Actinomycetes</taxon>
        <taxon>Kitasatosporales</taxon>
        <taxon>Streptomycetaceae</taxon>
        <taxon>Streptomyces</taxon>
    </lineage>
</organism>
<keyword evidence="5" id="KW-1185">Reference proteome</keyword>
<dbReference type="Pfam" id="PF12770">
    <property type="entry name" value="CHAT"/>
    <property type="match status" value="1"/>
</dbReference>
<dbReference type="InterPro" id="IPR024983">
    <property type="entry name" value="CHAT_dom"/>
</dbReference>
<proteinExistence type="predicted"/>
<dbReference type="OrthoDB" id="3206999at2"/>
<dbReference type="AlphaFoldDB" id="A0A3S9Z694"/>
<gene>
    <name evidence="3" type="ORF">DDJ31_36905</name>
    <name evidence="2" type="ORF">ELQ87_02455</name>
</gene>
<protein>
    <submittedName>
        <fullName evidence="2">CHAT domain-containing protein</fullName>
    </submittedName>
</protein>
<dbReference type="KEGG" id="sgd:ELQ87_02455"/>
<dbReference type="EMBL" id="CP029078">
    <property type="protein sequence ID" value="QCN89863.1"/>
    <property type="molecule type" value="Genomic_DNA"/>
</dbReference>
<feature type="domain" description="CHAT" evidence="1">
    <location>
        <begin position="944"/>
        <end position="1225"/>
    </location>
</feature>
<evidence type="ECO:0000259" key="1">
    <source>
        <dbReference type="Pfam" id="PF12770"/>
    </source>
</evidence>
<dbReference type="Proteomes" id="UP000271291">
    <property type="component" value="Chromosome"/>
</dbReference>
<sequence>MESEQGITEGLSNDDSAASVGLLHHCVQACLGTGDPEIALAAAPLCAAGSLIRQIGERLYGDSVTEDDVSILRLVGLLLDIRLQALGEEQQTPFDHHAWLSVFGLLHAVAPTAVPEALADAFADAPPPVPQPHTLLSALGTLLLRESGRTDDPEVSGTAIALFDAASRTAPAGERPAIRFNLGSSWKQLAEAVELPDGLKIAAHHMDEAASAAEDGPDRRRMWDSLADVRDALFDHHHDIADLDRAITARRAMVNDERVEAGWWFQLGVLLWKRYQYTRVGRYLDEAVDAVRHETGVMPESHPSLPGVLGSLGNMLLARYVTTADLGDLEAALVATAEGESLVPPGDPRRAALHQNTHALRERYTLALTGQPPSPAAGLDIEPPEPDVLVALATSLLGQFVRLGDPQDAEAALRLSRQALAALPGHAPALSAQSAALFHRFLRGAEPADLAEAFDSASAALAATPDDDPARVDRLVALASVLRVRFETVGDLEDLTAAIDAAETAVGLAERRGATEHTAPAVLSGLLLARFVTLRRRGDIDRAVAVARTAVDAAPPGAETGRALTHLAAALNARYDVLGTGEDLDGAIDALRTATGATPATHVDHPVMRLKLAVALRDRGDPEDLDASLTILRRTAREVAARAPGDLHLGHLWSELGLTLLRRPSEDGEPADTLGEALAAFRASTASVTASTRTRLFSAFSSGRLGLLTGDAAGALADYRTAVEQLLPRLADRGIPRASRLAQIAQLPLLAGDAAAAAITMGELRSAVRLLEQGRSVIWSQLMQTRTDRSRLRAEHPAPAAEFDAICADLEGGGLGPGGERAEGSGDRSRRWGLSERFDDILARIRGLDDFTDFLRPPSFQYLRGAADGGPVAIVNISGHRCDALLLTPTPGEEPVVLVELPTVTAEDVERHAADFLDAVGRLNDPALAVGPLEARALGRRITDTLHWLGENITGPVLTALGLDQPGEALPRLWWCPTGPLALLPLHAAGPRNGARVIDRVISSYTPTLGSLIRARTPRTPRRPRLLAVGVADARENGTGTAPPAGLPGVRSELSTLAGIFGDEHTVKAGAEAVVPAVLSALPSHPWVHFACHGTHDPDDPAHSHLVLHDGPLTVSRVADQDLSGAELAFLSACHTARGTGALADEAVHLAAAFQLAGFQHVVGTLWRLADGPAPDLTRAFYRTLRASDDGTGGSARALHDAVQHLRHDPAHAGRLNWACYVHVGP</sequence>
<dbReference type="EMBL" id="CP034687">
    <property type="protein sequence ID" value="AZS83282.1"/>
    <property type="molecule type" value="Genomic_DNA"/>
</dbReference>